<dbReference type="CDD" id="cd20175">
    <property type="entry name" value="ThyX"/>
    <property type="match status" value="1"/>
</dbReference>
<dbReference type="EMBL" id="BK015564">
    <property type="protein sequence ID" value="DAE13088.1"/>
    <property type="molecule type" value="Genomic_DNA"/>
</dbReference>
<dbReference type="Gene3D" id="3.30.1360.170">
    <property type="match status" value="1"/>
</dbReference>
<dbReference type="GO" id="GO:0070402">
    <property type="term" value="F:NADPH binding"/>
    <property type="evidence" value="ECO:0007669"/>
    <property type="project" value="TreeGrafter"/>
</dbReference>
<accession>A0A8S5Q275</accession>
<dbReference type="InterPro" id="IPR036098">
    <property type="entry name" value="Thymidylate_synthase_ThyX_sf"/>
</dbReference>
<dbReference type="GO" id="GO:0050660">
    <property type="term" value="F:flavin adenine dinucleotide binding"/>
    <property type="evidence" value="ECO:0007669"/>
    <property type="project" value="InterPro"/>
</dbReference>
<dbReference type="Pfam" id="PF02511">
    <property type="entry name" value="Thy1"/>
    <property type="match status" value="1"/>
</dbReference>
<dbReference type="PROSITE" id="PS51331">
    <property type="entry name" value="THYX"/>
    <property type="match status" value="1"/>
</dbReference>
<dbReference type="InterPro" id="IPR003669">
    <property type="entry name" value="Thymidylate_synthase_ThyX"/>
</dbReference>
<dbReference type="GO" id="GO:0004799">
    <property type="term" value="F:thymidylate synthase activity"/>
    <property type="evidence" value="ECO:0007669"/>
    <property type="project" value="TreeGrafter"/>
</dbReference>
<protein>
    <submittedName>
        <fullName evidence="1">Thymidylate synthase complementing protein</fullName>
    </submittedName>
</protein>
<dbReference type="PANTHER" id="PTHR34934">
    <property type="entry name" value="FLAVIN-DEPENDENT THYMIDYLATE SYNTHASE"/>
    <property type="match status" value="1"/>
</dbReference>
<name>A0A8S5Q275_9CAUD</name>
<reference evidence="1" key="1">
    <citation type="journal article" date="2021" name="Proc. Natl. Acad. Sci. U.S.A.">
        <title>A Catalog of Tens of Thousands of Viruses from Human Metagenomes Reveals Hidden Associations with Chronic Diseases.</title>
        <authorList>
            <person name="Tisza M.J."/>
            <person name="Buck C.B."/>
        </authorList>
    </citation>
    <scope>NUCLEOTIDE SEQUENCE</scope>
    <source>
        <strain evidence="1">CtLqe90</strain>
    </source>
</reference>
<dbReference type="GO" id="GO:0006231">
    <property type="term" value="P:dTMP biosynthetic process"/>
    <property type="evidence" value="ECO:0007669"/>
    <property type="project" value="InterPro"/>
</dbReference>
<proteinExistence type="predicted"/>
<sequence>MKVTLLNPTVLEDLYKNHGEFACECYNTDKKYAERVGKKCEDSGHMSGSRCEYIKFEIEADRGTLEQMMRSEIGVRYDNQDKYAYMDLIEAIPRVSPDEIVKNLASFRYIDKNNFTYIIPSNIEKNEKAKALYQNLMSNIDTTRRLIRDILTENGVKINAAVEDANFVLPRATNTTLAIGFTPEALITFMHKRLCTRAQEPIRKIALEMKRQIAGINPVFAKELVPHCQYLLWCPEGDKCCGRYPTREELRDKLWKQEL</sequence>
<dbReference type="GO" id="GO:0050797">
    <property type="term" value="F:thymidylate synthase (FAD) activity"/>
    <property type="evidence" value="ECO:0007669"/>
    <property type="project" value="InterPro"/>
</dbReference>
<dbReference type="SUPFAM" id="SSF69796">
    <property type="entry name" value="Thymidylate synthase-complementing protein Thy1"/>
    <property type="match status" value="1"/>
</dbReference>
<dbReference type="PANTHER" id="PTHR34934:SF1">
    <property type="entry name" value="FLAVIN-DEPENDENT THYMIDYLATE SYNTHASE"/>
    <property type="match status" value="1"/>
</dbReference>
<evidence type="ECO:0000313" key="1">
    <source>
        <dbReference type="EMBL" id="DAE13088.1"/>
    </source>
</evidence>
<organism evidence="1">
    <name type="scientific">Siphoviridae sp. ctLqe90</name>
    <dbReference type="NCBI Taxonomy" id="2825456"/>
    <lineage>
        <taxon>Viruses</taxon>
        <taxon>Duplodnaviria</taxon>
        <taxon>Heunggongvirae</taxon>
        <taxon>Uroviricota</taxon>
        <taxon>Caudoviricetes</taxon>
    </lineage>
</organism>